<evidence type="ECO:0000313" key="1">
    <source>
        <dbReference type="EMBL" id="AZA12681.1"/>
    </source>
</evidence>
<dbReference type="Proteomes" id="UP000269019">
    <property type="component" value="Chromosome"/>
</dbReference>
<organism evidence="1 2">
    <name type="scientific">Corynebacterium choanae</name>
    <dbReference type="NCBI Taxonomy" id="1862358"/>
    <lineage>
        <taxon>Bacteria</taxon>
        <taxon>Bacillati</taxon>
        <taxon>Actinomycetota</taxon>
        <taxon>Actinomycetes</taxon>
        <taxon>Mycobacteriales</taxon>
        <taxon>Corynebacteriaceae</taxon>
        <taxon>Corynebacterium</taxon>
    </lineage>
</organism>
<dbReference type="EMBL" id="CP033896">
    <property type="protein sequence ID" value="AZA12681.1"/>
    <property type="molecule type" value="Genomic_DNA"/>
</dbReference>
<reference evidence="1 2" key="1">
    <citation type="submission" date="2018-11" db="EMBL/GenBank/DDBJ databases">
        <authorList>
            <person name="Kleinhagauer T."/>
            <person name="Glaeser S.P."/>
            <person name="Spergser J."/>
            <person name="Ruckert C."/>
            <person name="Kaempfer P."/>
            <person name="Busse H.-J."/>
        </authorList>
    </citation>
    <scope>NUCLEOTIDE SEQUENCE [LARGE SCALE GENOMIC DNA]</scope>
    <source>
        <strain evidence="1 2">200CH</strain>
    </source>
</reference>
<gene>
    <name evidence="1" type="ORF">CCHOA_01265</name>
</gene>
<protein>
    <submittedName>
        <fullName evidence="1">LGFP repeat protein</fullName>
    </submittedName>
</protein>
<dbReference type="KEGG" id="ccho:CCHOA_01265"/>
<name>A0A3G6J3M6_9CORY</name>
<keyword evidence="2" id="KW-1185">Reference proteome</keyword>
<evidence type="ECO:0000313" key="2">
    <source>
        <dbReference type="Proteomes" id="UP000269019"/>
    </source>
</evidence>
<proteinExistence type="predicted"/>
<dbReference type="AlphaFoldDB" id="A0A3G6J3M6"/>
<sequence length="117" mass="12823">MIYWSPETGAHVVSTQVVAVWSALGWEAAELGYPTTDQDGISANPIERMQQFQGGAIVQNWLGVNAAVYGRIYNRWIESGGIRGAAGFPSTNESDSISRRGRLNVFEHGIIVWSPEN</sequence>
<dbReference type="InterPro" id="IPR013207">
    <property type="entry name" value="LGFP"/>
</dbReference>
<accession>A0A3G6J3M6</accession>
<dbReference type="Pfam" id="PF08310">
    <property type="entry name" value="LGFP"/>
    <property type="match status" value="3"/>
</dbReference>